<dbReference type="GO" id="GO:0016226">
    <property type="term" value="P:iron-sulfur cluster assembly"/>
    <property type="evidence" value="ECO:0007669"/>
    <property type="project" value="TreeGrafter"/>
</dbReference>
<organism evidence="1 2">
    <name type="scientific">Paramecium pentaurelia</name>
    <dbReference type="NCBI Taxonomy" id="43138"/>
    <lineage>
        <taxon>Eukaryota</taxon>
        <taxon>Sar</taxon>
        <taxon>Alveolata</taxon>
        <taxon>Ciliophora</taxon>
        <taxon>Intramacronucleata</taxon>
        <taxon>Oligohymenophorea</taxon>
        <taxon>Peniculida</taxon>
        <taxon>Parameciidae</taxon>
        <taxon>Paramecium</taxon>
    </lineage>
</organism>
<gene>
    <name evidence="1" type="ORF">PPENT_87.1.T0310014</name>
</gene>
<keyword evidence="2" id="KW-1185">Reference proteome</keyword>
<protein>
    <submittedName>
        <fullName evidence="1">Uncharacterized protein</fullName>
    </submittedName>
</protein>
<dbReference type="SMART" id="SM00320">
    <property type="entry name" value="WD40"/>
    <property type="match status" value="3"/>
</dbReference>
<dbReference type="Proteomes" id="UP000689195">
    <property type="component" value="Unassembled WGS sequence"/>
</dbReference>
<comment type="caution">
    <text evidence="1">The sequence shown here is derived from an EMBL/GenBank/DDBJ whole genome shotgun (WGS) entry which is preliminary data.</text>
</comment>
<dbReference type="GO" id="GO:0097361">
    <property type="term" value="C:cytosolic [4Fe-4S] assembly targeting complex"/>
    <property type="evidence" value="ECO:0007669"/>
    <property type="project" value="TreeGrafter"/>
</dbReference>
<dbReference type="OrthoDB" id="338631at2759"/>
<dbReference type="AlphaFoldDB" id="A0A8S1U1F6"/>
<accession>A0A8S1U1F6</accession>
<reference evidence="1" key="1">
    <citation type="submission" date="2021-01" db="EMBL/GenBank/DDBJ databases">
        <authorList>
            <consortium name="Genoscope - CEA"/>
            <person name="William W."/>
        </authorList>
    </citation>
    <scope>NUCLEOTIDE SEQUENCE</scope>
</reference>
<evidence type="ECO:0000313" key="2">
    <source>
        <dbReference type="Proteomes" id="UP000689195"/>
    </source>
</evidence>
<dbReference type="EMBL" id="CAJJDO010000031">
    <property type="protein sequence ID" value="CAD8157812.1"/>
    <property type="molecule type" value="Genomic_DNA"/>
</dbReference>
<dbReference type="PANTHER" id="PTHR19920">
    <property type="entry name" value="WD40 PROTEIN CIAO1"/>
    <property type="match status" value="1"/>
</dbReference>
<name>A0A8S1U1F6_9CILI</name>
<dbReference type="PANTHER" id="PTHR19920:SF0">
    <property type="entry name" value="CYTOSOLIC IRON-SULFUR PROTEIN ASSEMBLY PROTEIN CIAO1-RELATED"/>
    <property type="match status" value="1"/>
</dbReference>
<dbReference type="Pfam" id="PF00400">
    <property type="entry name" value="WD40"/>
    <property type="match status" value="2"/>
</dbReference>
<dbReference type="InterPro" id="IPR001680">
    <property type="entry name" value="WD40_rpt"/>
</dbReference>
<evidence type="ECO:0000313" key="1">
    <source>
        <dbReference type="EMBL" id="CAD8157812.1"/>
    </source>
</evidence>
<sequence length="313" mass="36905">MQQNEHQQHQKSFKYSIISQNPIPQRNRLEICMERNQQNSIFLFSEELTIRVFQFNGGMSLKQIQLLKNNRTSVLSFFPKQKDQFITCSEDSSILIWSKQLISKGKFIQKLSGHINGVSQQPQVSGGEDSQIKFWTPFKSNKEEQIRNISDQQWHCQQTIKDFKTTIATLSINEQGNKLISCSINQNILVIQKSSATQMWIVIQKIKIEIWVANYSLLMIRTLYLFHMMENNYIYIDLILQIITPGKLIFQFLWDSNITTQILFILKIEIYSFFREICFQAFFEQKAIKSIHLKKKKILKLRKNYKSISNLVS</sequence>
<proteinExistence type="predicted"/>